<dbReference type="InterPro" id="IPR006016">
    <property type="entry name" value="UspA"/>
</dbReference>
<gene>
    <name evidence="2" type="ORF">BRADI_2g55000v3</name>
</gene>
<dbReference type="FunCoup" id="I1HTE6">
    <property type="interactions" value="16"/>
</dbReference>
<dbReference type="Proteomes" id="UP000008810">
    <property type="component" value="Chromosome 2"/>
</dbReference>
<dbReference type="InterPro" id="IPR006015">
    <property type="entry name" value="Universal_stress_UspA"/>
</dbReference>
<accession>I1HTE6</accession>
<protein>
    <recommendedName>
        <fullName evidence="1">UspA domain-containing protein</fullName>
    </recommendedName>
</protein>
<dbReference type="InParanoid" id="I1HTE6"/>
<dbReference type="EMBL" id="CM000881">
    <property type="protein sequence ID" value="KQK10578.1"/>
    <property type="molecule type" value="Genomic_DNA"/>
</dbReference>
<dbReference type="AlphaFoldDB" id="I1HTE6"/>
<dbReference type="Gene3D" id="3.40.50.620">
    <property type="entry name" value="HUPs"/>
    <property type="match status" value="1"/>
</dbReference>
<organism evidence="2">
    <name type="scientific">Brachypodium distachyon</name>
    <name type="common">Purple false brome</name>
    <name type="synonym">Trachynia distachya</name>
    <dbReference type="NCBI Taxonomy" id="15368"/>
    <lineage>
        <taxon>Eukaryota</taxon>
        <taxon>Viridiplantae</taxon>
        <taxon>Streptophyta</taxon>
        <taxon>Embryophyta</taxon>
        <taxon>Tracheophyta</taxon>
        <taxon>Spermatophyta</taxon>
        <taxon>Magnoliopsida</taxon>
        <taxon>Liliopsida</taxon>
        <taxon>Poales</taxon>
        <taxon>Poaceae</taxon>
        <taxon>BOP clade</taxon>
        <taxon>Pooideae</taxon>
        <taxon>Stipodae</taxon>
        <taxon>Brachypodieae</taxon>
        <taxon>Brachypodium</taxon>
    </lineage>
</organism>
<evidence type="ECO:0000313" key="3">
    <source>
        <dbReference type="EnsemblPlants" id="KQK10578"/>
    </source>
</evidence>
<proteinExistence type="predicted"/>
<feature type="domain" description="UspA" evidence="1">
    <location>
        <begin position="4"/>
        <end position="156"/>
    </location>
</feature>
<evidence type="ECO:0000259" key="1">
    <source>
        <dbReference type="Pfam" id="PF00582"/>
    </source>
</evidence>
<dbReference type="OMA" id="ANANCPV"/>
<evidence type="ECO:0000313" key="4">
    <source>
        <dbReference type="Proteomes" id="UP000008810"/>
    </source>
</evidence>
<dbReference type="InterPro" id="IPR014729">
    <property type="entry name" value="Rossmann-like_a/b/a_fold"/>
</dbReference>
<dbReference type="PRINTS" id="PR01438">
    <property type="entry name" value="UNVRSLSTRESS"/>
</dbReference>
<name>I1HTE6_BRADI</name>
<evidence type="ECO:0000313" key="2">
    <source>
        <dbReference type="EMBL" id="KQK10578.1"/>
    </source>
</evidence>
<reference evidence="2" key="2">
    <citation type="submission" date="2017-06" db="EMBL/GenBank/DDBJ databases">
        <title>WGS assembly of Brachypodium distachyon.</title>
        <authorList>
            <consortium name="The International Brachypodium Initiative"/>
            <person name="Lucas S."/>
            <person name="Harmon-Smith M."/>
            <person name="Lail K."/>
            <person name="Tice H."/>
            <person name="Grimwood J."/>
            <person name="Bruce D."/>
            <person name="Barry K."/>
            <person name="Shu S."/>
            <person name="Lindquist E."/>
            <person name="Wang M."/>
            <person name="Pitluck S."/>
            <person name="Vogel J.P."/>
            <person name="Garvin D.F."/>
            <person name="Mockler T.C."/>
            <person name="Schmutz J."/>
            <person name="Rokhsar D."/>
            <person name="Bevan M.W."/>
        </authorList>
    </citation>
    <scope>NUCLEOTIDE SEQUENCE</scope>
    <source>
        <strain evidence="2">Bd21</strain>
    </source>
</reference>
<dbReference type="EnsemblPlants" id="KQK10578">
    <property type="protein sequence ID" value="KQK10578"/>
    <property type="gene ID" value="BRADI_2g55000v3"/>
</dbReference>
<dbReference type="PANTHER" id="PTHR46100:SF5">
    <property type="entry name" value="OS01G0849600 PROTEIN"/>
    <property type="match status" value="1"/>
</dbReference>
<dbReference type="Pfam" id="PF00582">
    <property type="entry name" value="Usp"/>
    <property type="match status" value="1"/>
</dbReference>
<sequence>MGERRIGVAMDFSASSKKALRWAAHNFLRKGDILVLLHIEHRGRDEAKHVLWSQSGSPLIPLEELRDTAVRQRYDIPEDAEVFDMLDTVEREKELAVVLKLYWGDPREKVCEAVGELQLDSLVMGSRGLGQIQRILLGSVTNYVLSNASCPVTVVKAKQWLGLP</sequence>
<dbReference type="STRING" id="15368.I1HTE6"/>
<dbReference type="FunFam" id="3.40.50.620:FF:000206">
    <property type="entry name" value="Universal stress protein family protein"/>
    <property type="match status" value="1"/>
</dbReference>
<dbReference type="OrthoDB" id="843225at2759"/>
<reference evidence="2 3" key="1">
    <citation type="journal article" date="2010" name="Nature">
        <title>Genome sequencing and analysis of the model grass Brachypodium distachyon.</title>
        <authorList>
            <consortium name="International Brachypodium Initiative"/>
        </authorList>
    </citation>
    <scope>NUCLEOTIDE SEQUENCE [LARGE SCALE GENOMIC DNA]</scope>
    <source>
        <strain evidence="2 3">Bd21</strain>
    </source>
</reference>
<dbReference type="HOGENOM" id="CLU_049301_9_0_1"/>
<keyword evidence="4" id="KW-1185">Reference proteome</keyword>
<dbReference type="CDD" id="cd23659">
    <property type="entry name" value="USP_At3g01520-like"/>
    <property type="match status" value="1"/>
</dbReference>
<dbReference type="eggNOG" id="ENOG502QRPI">
    <property type="taxonomic scope" value="Eukaryota"/>
</dbReference>
<dbReference type="SUPFAM" id="SSF52402">
    <property type="entry name" value="Adenine nucleotide alpha hydrolases-like"/>
    <property type="match status" value="1"/>
</dbReference>
<dbReference type="Gramene" id="KQK10578">
    <property type="protein sequence ID" value="KQK10578"/>
    <property type="gene ID" value="BRADI_2g55000v3"/>
</dbReference>
<dbReference type="PANTHER" id="PTHR46100">
    <property type="entry name" value="IMP2'P"/>
    <property type="match status" value="1"/>
</dbReference>
<reference evidence="3" key="3">
    <citation type="submission" date="2018-08" db="UniProtKB">
        <authorList>
            <consortium name="EnsemblPlants"/>
        </authorList>
    </citation>
    <scope>IDENTIFICATION</scope>
    <source>
        <strain evidence="3">cv. Bd21</strain>
    </source>
</reference>